<dbReference type="SUPFAM" id="SSF51569">
    <property type="entry name" value="Aldolase"/>
    <property type="match status" value="1"/>
</dbReference>
<dbReference type="AlphaFoldDB" id="A0A494X3J3"/>
<reference evidence="12 13" key="1">
    <citation type="submission" date="2018-10" db="EMBL/GenBank/DDBJ databases">
        <authorList>
            <person name="Grouzdev D.S."/>
            <person name="Krutkina M.S."/>
            <person name="Tourova T.P."/>
            <person name="Nazina T.N."/>
        </authorList>
    </citation>
    <scope>NUCLEOTIDE SEQUENCE [LARGE SCALE GENOMIC DNA]</scope>
    <source>
        <strain evidence="12 13">435</strain>
    </source>
</reference>
<dbReference type="UniPathway" id="UPA00251">
    <property type="reaction ID" value="UER00318"/>
</dbReference>
<comment type="function">
    <text evidence="9">Catalyzes an early step in the biosynthesis of tetrapyrroles. Binds two molecules of 5-aminolevulinate per subunit, each at a distinct site, and catalyzes their condensation to form porphobilinogen.</text>
</comment>
<comment type="pathway">
    <text evidence="1">Porphyrin-containing compound metabolism; protoporphyrin-IX biosynthesis; coproporphyrinogen-III from 5-aminolevulinate: step 1/4.</text>
</comment>
<evidence type="ECO:0000256" key="3">
    <source>
        <dbReference type="ARBA" id="ARBA00011823"/>
    </source>
</evidence>
<keyword evidence="8" id="KW-0627">Porphyrin biosynthesis</keyword>
<gene>
    <name evidence="12" type="ORF">D7024_10865</name>
</gene>
<dbReference type="PANTHER" id="PTHR11458">
    <property type="entry name" value="DELTA-AMINOLEVULINIC ACID DEHYDRATASE"/>
    <property type="match status" value="1"/>
</dbReference>
<evidence type="ECO:0000256" key="10">
    <source>
        <dbReference type="ARBA" id="ARBA00032837"/>
    </source>
</evidence>
<keyword evidence="13" id="KW-1185">Reference proteome</keyword>
<dbReference type="Proteomes" id="UP000271256">
    <property type="component" value="Unassembled WGS sequence"/>
</dbReference>
<dbReference type="GO" id="GO:0005829">
    <property type="term" value="C:cytosol"/>
    <property type="evidence" value="ECO:0007669"/>
    <property type="project" value="TreeGrafter"/>
</dbReference>
<comment type="catalytic activity">
    <reaction evidence="11">
        <text>2 5-aminolevulinate = porphobilinogen + 2 H2O + H(+)</text>
        <dbReference type="Rhea" id="RHEA:24064"/>
        <dbReference type="ChEBI" id="CHEBI:15377"/>
        <dbReference type="ChEBI" id="CHEBI:15378"/>
        <dbReference type="ChEBI" id="CHEBI:58126"/>
        <dbReference type="ChEBI" id="CHEBI:356416"/>
        <dbReference type="EC" id="4.2.1.24"/>
    </reaction>
</comment>
<sequence>MFLRSVLQDYSLHNFKMSLSCLTQLKYASAFYGLFREAADSAPKFGDRRSYQMAPQKRARGIPGGTKIYAF</sequence>
<evidence type="ECO:0000256" key="8">
    <source>
        <dbReference type="ARBA" id="ARBA00023244"/>
    </source>
</evidence>
<evidence type="ECO:0000256" key="11">
    <source>
        <dbReference type="ARBA" id="ARBA00047651"/>
    </source>
</evidence>
<organism evidence="12 13">
    <name type="scientific">Desulfofundulus salinus</name>
    <dbReference type="NCBI Taxonomy" id="2419843"/>
    <lineage>
        <taxon>Bacteria</taxon>
        <taxon>Bacillati</taxon>
        <taxon>Bacillota</taxon>
        <taxon>Clostridia</taxon>
        <taxon>Eubacteriales</taxon>
        <taxon>Peptococcaceae</taxon>
        <taxon>Desulfofundulus</taxon>
    </lineage>
</organism>
<evidence type="ECO:0000256" key="6">
    <source>
        <dbReference type="ARBA" id="ARBA00023133"/>
    </source>
</evidence>
<dbReference type="Pfam" id="PF00490">
    <property type="entry name" value="ALAD"/>
    <property type="match status" value="1"/>
</dbReference>
<evidence type="ECO:0000256" key="9">
    <source>
        <dbReference type="ARBA" id="ARBA00025628"/>
    </source>
</evidence>
<evidence type="ECO:0000313" key="12">
    <source>
        <dbReference type="EMBL" id="RKO67414.1"/>
    </source>
</evidence>
<dbReference type="InterPro" id="IPR013785">
    <property type="entry name" value="Aldolase_TIM"/>
</dbReference>
<comment type="caution">
    <text evidence="12">The sequence shown here is derived from an EMBL/GenBank/DDBJ whole genome shotgun (WGS) entry which is preliminary data.</text>
</comment>
<dbReference type="PANTHER" id="PTHR11458:SF0">
    <property type="entry name" value="DELTA-AMINOLEVULINIC ACID DEHYDRATASE"/>
    <property type="match status" value="1"/>
</dbReference>
<dbReference type="GO" id="GO:0008270">
    <property type="term" value="F:zinc ion binding"/>
    <property type="evidence" value="ECO:0007669"/>
    <property type="project" value="TreeGrafter"/>
</dbReference>
<comment type="subunit">
    <text evidence="3">Homooctamer.</text>
</comment>
<dbReference type="GO" id="GO:0006782">
    <property type="term" value="P:protoporphyrinogen IX biosynthetic process"/>
    <property type="evidence" value="ECO:0007669"/>
    <property type="project" value="UniProtKB-UniPathway"/>
</dbReference>
<evidence type="ECO:0000256" key="4">
    <source>
        <dbReference type="ARBA" id="ARBA00012053"/>
    </source>
</evidence>
<evidence type="ECO:0000256" key="1">
    <source>
        <dbReference type="ARBA" id="ARBA00004694"/>
    </source>
</evidence>
<name>A0A494X3J3_9FIRM</name>
<dbReference type="EC" id="4.2.1.24" evidence="4"/>
<dbReference type="Gene3D" id="3.20.20.70">
    <property type="entry name" value="Aldolase class I"/>
    <property type="match status" value="1"/>
</dbReference>
<evidence type="ECO:0000256" key="2">
    <source>
        <dbReference type="ARBA" id="ARBA00008055"/>
    </source>
</evidence>
<evidence type="ECO:0000256" key="7">
    <source>
        <dbReference type="ARBA" id="ARBA00023239"/>
    </source>
</evidence>
<dbReference type="EMBL" id="RBWE01000001">
    <property type="protein sequence ID" value="RKO67414.1"/>
    <property type="molecule type" value="Genomic_DNA"/>
</dbReference>
<evidence type="ECO:0000256" key="5">
    <source>
        <dbReference type="ARBA" id="ARBA00020771"/>
    </source>
</evidence>
<dbReference type="GO" id="GO:0004655">
    <property type="term" value="F:porphobilinogen synthase activity"/>
    <property type="evidence" value="ECO:0007669"/>
    <property type="project" value="UniProtKB-EC"/>
</dbReference>
<comment type="similarity">
    <text evidence="2">Belongs to the ALAD family.</text>
</comment>
<dbReference type="InterPro" id="IPR001731">
    <property type="entry name" value="ALAD"/>
</dbReference>
<keyword evidence="6" id="KW-0350">Heme biosynthesis</keyword>
<evidence type="ECO:0000313" key="13">
    <source>
        <dbReference type="Proteomes" id="UP000271256"/>
    </source>
</evidence>
<protein>
    <recommendedName>
        <fullName evidence="5">Delta-aminolevulinic acid dehydratase</fullName>
        <ecNumber evidence="4">4.2.1.24</ecNumber>
    </recommendedName>
    <alternativeName>
        <fullName evidence="10">Porphobilinogen synthase</fullName>
    </alternativeName>
</protein>
<accession>A0A494X3J3</accession>
<proteinExistence type="inferred from homology"/>
<keyword evidence="7" id="KW-0456">Lyase</keyword>